<evidence type="ECO:0000256" key="4">
    <source>
        <dbReference type="RuleBase" id="RU003718"/>
    </source>
</evidence>
<dbReference type="Gene3D" id="3.40.50.2000">
    <property type="entry name" value="Glycogen Phosphorylase B"/>
    <property type="match status" value="2"/>
</dbReference>
<dbReference type="AlphaFoldDB" id="A0A1S3HZ14"/>
<keyword evidence="5" id="KW-0812">Transmembrane</keyword>
<comment type="similarity">
    <text evidence="1 4">Belongs to the UDP-glycosyltransferase family.</text>
</comment>
<dbReference type="RefSeq" id="XP_013390324.1">
    <property type="nucleotide sequence ID" value="XM_013534870.2"/>
</dbReference>
<accession>A0A1S3HZ14</accession>
<dbReference type="SUPFAM" id="SSF53756">
    <property type="entry name" value="UDP-Glycosyltransferase/glycogen phosphorylase"/>
    <property type="match status" value="1"/>
</dbReference>
<dbReference type="GO" id="GO:0008194">
    <property type="term" value="F:UDP-glycosyltransferase activity"/>
    <property type="evidence" value="ECO:0007669"/>
    <property type="project" value="InterPro"/>
</dbReference>
<organism evidence="6 7">
    <name type="scientific">Lingula anatina</name>
    <name type="common">Brachiopod</name>
    <name type="synonym">Lingula unguis</name>
    <dbReference type="NCBI Taxonomy" id="7574"/>
    <lineage>
        <taxon>Eukaryota</taxon>
        <taxon>Metazoa</taxon>
        <taxon>Spiralia</taxon>
        <taxon>Lophotrochozoa</taxon>
        <taxon>Brachiopoda</taxon>
        <taxon>Linguliformea</taxon>
        <taxon>Lingulata</taxon>
        <taxon>Lingulida</taxon>
        <taxon>Linguloidea</taxon>
        <taxon>Lingulidae</taxon>
        <taxon>Lingula</taxon>
    </lineage>
</organism>
<dbReference type="OrthoDB" id="5835829at2759"/>
<dbReference type="FunFam" id="3.40.50.2000:FF:000021">
    <property type="entry name" value="UDP-glucuronosyltransferase"/>
    <property type="match status" value="1"/>
</dbReference>
<dbReference type="SMR" id="A0A1S3HZ14"/>
<dbReference type="PANTHER" id="PTHR48043">
    <property type="entry name" value="EG:EG0003.4 PROTEIN-RELATED"/>
    <property type="match status" value="1"/>
</dbReference>
<dbReference type="KEGG" id="lak:106158769"/>
<dbReference type="FunCoup" id="A0A1S3HZ14">
    <property type="interactions" value="678"/>
</dbReference>
<name>A0A1S3HZ14_LINAN</name>
<gene>
    <name evidence="7" type="primary">LOC106158769</name>
</gene>
<proteinExistence type="inferred from homology"/>
<evidence type="ECO:0000256" key="3">
    <source>
        <dbReference type="ARBA" id="ARBA00022679"/>
    </source>
</evidence>
<dbReference type="InterPro" id="IPR002213">
    <property type="entry name" value="UDP_glucos_trans"/>
</dbReference>
<dbReference type="PANTHER" id="PTHR48043:SF145">
    <property type="entry name" value="FI06409P-RELATED"/>
    <property type="match status" value="1"/>
</dbReference>
<evidence type="ECO:0000256" key="5">
    <source>
        <dbReference type="SAM" id="Phobius"/>
    </source>
</evidence>
<dbReference type="GeneID" id="106158769"/>
<reference evidence="7" key="1">
    <citation type="submission" date="2025-08" db="UniProtKB">
        <authorList>
            <consortium name="RefSeq"/>
        </authorList>
    </citation>
    <scope>IDENTIFICATION</scope>
    <source>
        <tissue evidence="7">Gonads</tissue>
    </source>
</reference>
<dbReference type="Pfam" id="PF00201">
    <property type="entry name" value="UDPGT"/>
    <property type="match status" value="1"/>
</dbReference>
<dbReference type="PROSITE" id="PS00375">
    <property type="entry name" value="UDPGT"/>
    <property type="match status" value="1"/>
</dbReference>
<feature type="transmembrane region" description="Helical" evidence="5">
    <location>
        <begin position="494"/>
        <end position="521"/>
    </location>
</feature>
<dbReference type="InParanoid" id="A0A1S3HZ14"/>
<evidence type="ECO:0000313" key="6">
    <source>
        <dbReference type="Proteomes" id="UP000085678"/>
    </source>
</evidence>
<keyword evidence="6" id="KW-1185">Reference proteome</keyword>
<dbReference type="InterPro" id="IPR050271">
    <property type="entry name" value="UDP-glycosyltransferase"/>
</dbReference>
<evidence type="ECO:0000256" key="2">
    <source>
        <dbReference type="ARBA" id="ARBA00022676"/>
    </source>
</evidence>
<keyword evidence="3 4" id="KW-0808">Transferase</keyword>
<dbReference type="CDD" id="cd03784">
    <property type="entry name" value="GT1_Gtf-like"/>
    <property type="match status" value="1"/>
</dbReference>
<dbReference type="InterPro" id="IPR035595">
    <property type="entry name" value="UDP_glycos_trans_CS"/>
</dbReference>
<dbReference type="Proteomes" id="UP000085678">
    <property type="component" value="Unplaced"/>
</dbReference>
<evidence type="ECO:0000256" key="1">
    <source>
        <dbReference type="ARBA" id="ARBA00009995"/>
    </source>
</evidence>
<keyword evidence="5" id="KW-0472">Membrane</keyword>
<protein>
    <submittedName>
        <fullName evidence="7">UDP-glucuronosyltransferase 2C1</fullName>
    </submittedName>
</protein>
<keyword evidence="2 4" id="KW-0328">Glycosyltransferase</keyword>
<evidence type="ECO:0000313" key="7">
    <source>
        <dbReference type="RefSeq" id="XP_013390324.1"/>
    </source>
</evidence>
<keyword evidence="5" id="KW-1133">Transmembrane helix</keyword>
<sequence length="563" mass="64020">MLATSSGRCSNNTAIQCRRSSLVLYLLAIVVVCLEIRRGDGARILVHPLSQFFNSRLLNMEKLSMLLRDRGHEVTMLMGDHYLPRNNLTGISIVTFKVSSADCVRGLEVEEVWRMLQLSKLQTFQLMQGRMLTYCEGLLENRALLKSLRDAKFDLYLFDWIEACTKILVDYFNVPSIMYSNYGLTNSWPVFGTPSPYAFVPDIGTGFSDKMSFKERLINTIVSILGELIVDPTRHLQVLRDRHFPDFPWGNDVGRGFDRVSLVISANTHYGFDYPRPLMPHIIPISGLVWTPLKPLSSDLQKFVTEADDGVIVVSFGTLIPKYDPKFAEVLANVFSRLSQRVLWRYVGELPPGLGKNVKLLEWLPQNDLLGHPNVKLFVTHCGASSTWETLYHAVPVVAIPLWADQQAHARKLTERAEIGVQLDMNTLDEAALENAIQEVLNNPKYQTNAKRISSIVRDQQNDPQETFLYWVNYVIRHKGSLHLRSQAAASLSWYQYLLLDIVAFLVLCVTIALTVLYFLCRLVWTCVCCRLYKSLRRQAPLEINGPGRHLTENPNGVCKKIN</sequence>